<dbReference type="FunFam" id="3.40.1360.10:FF:000002">
    <property type="entry name" value="DNA primase"/>
    <property type="match status" value="1"/>
</dbReference>
<dbReference type="Gene3D" id="3.90.980.10">
    <property type="entry name" value="DNA primase, catalytic core, N-terminal domain"/>
    <property type="match status" value="1"/>
</dbReference>
<comment type="caution">
    <text evidence="15">The sequence shown here is derived from an EMBL/GenBank/DDBJ whole genome shotgun (WGS) entry which is preliminary data.</text>
</comment>
<keyword evidence="2 12" id="KW-0639">Primosome</keyword>
<evidence type="ECO:0000256" key="7">
    <source>
        <dbReference type="ARBA" id="ARBA00022771"/>
    </source>
</evidence>
<dbReference type="InterPro" id="IPR030846">
    <property type="entry name" value="DnaG_bac"/>
</dbReference>
<dbReference type="Gene3D" id="3.90.580.10">
    <property type="entry name" value="Zinc finger, CHC2-type domain"/>
    <property type="match status" value="1"/>
</dbReference>
<comment type="function">
    <text evidence="12">RNA polymerase that catalyzes the synthesis of short RNA molecules used as primers for DNA polymerase during DNA replication.</text>
</comment>
<dbReference type="GO" id="GO:0005737">
    <property type="term" value="C:cytoplasm"/>
    <property type="evidence" value="ECO:0007669"/>
    <property type="project" value="TreeGrafter"/>
</dbReference>
<dbReference type="SUPFAM" id="SSF57783">
    <property type="entry name" value="Zinc beta-ribbon"/>
    <property type="match status" value="1"/>
</dbReference>
<comment type="domain">
    <text evidence="12">Contains an N-terminal zinc-binding domain, a central core domain that contains the primase activity, and a C-terminal DnaB-binding domain.</text>
</comment>
<keyword evidence="4 12" id="KW-0548">Nucleotidyltransferase</keyword>
<dbReference type="InterPro" id="IPR013264">
    <property type="entry name" value="DNAG_N"/>
</dbReference>
<evidence type="ECO:0000256" key="3">
    <source>
        <dbReference type="ARBA" id="ARBA00022679"/>
    </source>
</evidence>
<accession>A0A3S2UGL6</accession>
<keyword evidence="11 12" id="KW-0804">Transcription</keyword>
<keyword evidence="5 12" id="KW-0235">DNA replication</keyword>
<evidence type="ECO:0000259" key="14">
    <source>
        <dbReference type="PROSITE" id="PS50880"/>
    </source>
</evidence>
<dbReference type="PROSITE" id="PS50880">
    <property type="entry name" value="TOPRIM"/>
    <property type="match status" value="1"/>
</dbReference>
<dbReference type="Gene3D" id="1.20.50.20">
    <property type="entry name" value="DnaG, RNA polymerase domain, helical bundle"/>
    <property type="match status" value="1"/>
</dbReference>
<keyword evidence="16" id="KW-1185">Reference proteome</keyword>
<keyword evidence="7 12" id="KW-0863">Zinc-finger</keyword>
<dbReference type="FunFam" id="3.90.580.10:FF:000001">
    <property type="entry name" value="DNA primase"/>
    <property type="match status" value="1"/>
</dbReference>
<dbReference type="PANTHER" id="PTHR30313">
    <property type="entry name" value="DNA PRIMASE"/>
    <property type="match status" value="1"/>
</dbReference>
<evidence type="ECO:0000256" key="13">
    <source>
        <dbReference type="SAM" id="MobiDB-lite"/>
    </source>
</evidence>
<dbReference type="InterPro" id="IPR019475">
    <property type="entry name" value="DNA_primase_DnaB-bd"/>
</dbReference>
<evidence type="ECO:0000256" key="5">
    <source>
        <dbReference type="ARBA" id="ARBA00022705"/>
    </source>
</evidence>
<dbReference type="Proteomes" id="UP000288587">
    <property type="component" value="Unassembled WGS sequence"/>
</dbReference>
<dbReference type="Gene3D" id="3.40.1360.10">
    <property type="match status" value="1"/>
</dbReference>
<dbReference type="EC" id="2.7.7.101" evidence="12"/>
<comment type="subunit">
    <text evidence="12">Monomer. Interacts with DnaB.</text>
</comment>
<evidence type="ECO:0000256" key="4">
    <source>
        <dbReference type="ARBA" id="ARBA00022695"/>
    </source>
</evidence>
<dbReference type="SMART" id="SM00493">
    <property type="entry name" value="TOPRIM"/>
    <property type="match status" value="1"/>
</dbReference>
<evidence type="ECO:0000256" key="2">
    <source>
        <dbReference type="ARBA" id="ARBA00022515"/>
    </source>
</evidence>
<dbReference type="OrthoDB" id="9803773at2"/>
<organism evidence="15 16">
    <name type="scientific">Inhella crocodyli</name>
    <dbReference type="NCBI Taxonomy" id="2499851"/>
    <lineage>
        <taxon>Bacteria</taxon>
        <taxon>Pseudomonadati</taxon>
        <taxon>Pseudomonadota</taxon>
        <taxon>Betaproteobacteria</taxon>
        <taxon>Burkholderiales</taxon>
        <taxon>Sphaerotilaceae</taxon>
        <taxon>Inhella</taxon>
    </lineage>
</organism>
<dbReference type="GO" id="GO:0003677">
    <property type="term" value="F:DNA binding"/>
    <property type="evidence" value="ECO:0007669"/>
    <property type="project" value="UniProtKB-KW"/>
</dbReference>
<dbReference type="Pfam" id="PF13155">
    <property type="entry name" value="Toprim_2"/>
    <property type="match status" value="1"/>
</dbReference>
<feature type="region of interest" description="Disordered" evidence="13">
    <location>
        <begin position="427"/>
        <end position="467"/>
    </location>
</feature>
<keyword evidence="1 12" id="KW-0240">DNA-directed RNA polymerase</keyword>
<dbReference type="EMBL" id="SACM01000001">
    <property type="protein sequence ID" value="RVT87513.1"/>
    <property type="molecule type" value="Genomic_DNA"/>
</dbReference>
<dbReference type="GO" id="GO:0008270">
    <property type="term" value="F:zinc ion binding"/>
    <property type="evidence" value="ECO:0007669"/>
    <property type="project" value="UniProtKB-UniRule"/>
</dbReference>
<dbReference type="Pfam" id="PF10410">
    <property type="entry name" value="DnaB_bind"/>
    <property type="match status" value="1"/>
</dbReference>
<dbReference type="GO" id="GO:0003899">
    <property type="term" value="F:DNA-directed RNA polymerase activity"/>
    <property type="evidence" value="ECO:0007669"/>
    <property type="project" value="UniProtKB-UniRule"/>
</dbReference>
<dbReference type="InterPro" id="IPR037068">
    <property type="entry name" value="DNA_primase_core_N_sf"/>
</dbReference>
<feature type="domain" description="Toprim" evidence="14">
    <location>
        <begin position="260"/>
        <end position="342"/>
    </location>
</feature>
<keyword evidence="9" id="KW-0460">Magnesium</keyword>
<name>A0A3S2UGL6_9BURK</name>
<keyword evidence="6 12" id="KW-0479">Metal-binding</keyword>
<evidence type="ECO:0000313" key="16">
    <source>
        <dbReference type="Proteomes" id="UP000288587"/>
    </source>
</evidence>
<dbReference type="InterPro" id="IPR006295">
    <property type="entry name" value="DNA_primase_DnaG"/>
</dbReference>
<evidence type="ECO:0000256" key="10">
    <source>
        <dbReference type="ARBA" id="ARBA00023125"/>
    </source>
</evidence>
<keyword evidence="10 12" id="KW-0238">DNA-binding</keyword>
<dbReference type="PANTHER" id="PTHR30313:SF2">
    <property type="entry name" value="DNA PRIMASE"/>
    <property type="match status" value="1"/>
</dbReference>
<dbReference type="InterPro" id="IPR006171">
    <property type="entry name" value="TOPRIM_dom"/>
</dbReference>
<dbReference type="InterPro" id="IPR050219">
    <property type="entry name" value="DnaG_primase"/>
</dbReference>
<dbReference type="NCBIfam" id="TIGR01391">
    <property type="entry name" value="dnaG"/>
    <property type="match status" value="1"/>
</dbReference>
<dbReference type="CDD" id="cd03364">
    <property type="entry name" value="TOPRIM_DnaG_primases"/>
    <property type="match status" value="1"/>
</dbReference>
<dbReference type="GO" id="GO:0006269">
    <property type="term" value="P:DNA replication, synthesis of primer"/>
    <property type="evidence" value="ECO:0007669"/>
    <property type="project" value="UniProtKB-UniRule"/>
</dbReference>
<evidence type="ECO:0000256" key="8">
    <source>
        <dbReference type="ARBA" id="ARBA00022833"/>
    </source>
</evidence>
<evidence type="ECO:0000256" key="11">
    <source>
        <dbReference type="ARBA" id="ARBA00023163"/>
    </source>
</evidence>
<comment type="similarity">
    <text evidence="12">Belongs to the DnaG primase family.</text>
</comment>
<dbReference type="GO" id="GO:0000428">
    <property type="term" value="C:DNA-directed RNA polymerase complex"/>
    <property type="evidence" value="ECO:0007669"/>
    <property type="project" value="UniProtKB-KW"/>
</dbReference>
<sequence length="587" mass="64574">MIPNEFIPQLLQRVDIVDVVGAHVDLKKSGASLKGLCPFHGEKSPSFFVTPSRQTYHCFGCGAHGDALRFMMEHQGLGFVDAVQELARRAGLEVPSDPRTPEQREQAEAAKLKKSSLSELLAKAASHYRAQLKQSPKAIDYLKRRGLTGRIAATFGLGYAPEGWRSLARCFPEYDDPDLETAGLIVQGQGEGQSDKRYDRFRDRIMFPIRNVGGDVIGFGGRVLDGGEPKYLNSPETPVFSKGTELYGLYEARTAIRQRGMALVVEGYMDVVALAQHGVGHAVATLGTACTAEQVGKLFRFTEQVVFSFDGDKAGRRAAARALQSTLPHLTERRSARFLFLPAEHDPDSYVREHGAAAFESVVEAAKPLSAHLLEVVSDGCRLDTPEGRARLLAQAKPLLELLPAGLLQRQIVGELARLARVEDHEVLGGAPAPAPRATRSVNPGNEESPRRRKFNEAPRPRGPLVAPSPEDQLLRLLLVNAAWWERLSAEQHDRLLQRNTPHAQLLGWLDRTIVDHGPLAWASLRPLLAEDSQAMEALAKLPRIDLETLDHQAQLESPVSDLDVLIDNLGRTGFFQAPPRRPVLDP</sequence>
<dbReference type="AlphaFoldDB" id="A0A3S2UGL6"/>
<dbReference type="InterPro" id="IPR034151">
    <property type="entry name" value="TOPRIM_DnaG_bac"/>
</dbReference>
<dbReference type="SUPFAM" id="SSF56731">
    <property type="entry name" value="DNA primase core"/>
    <property type="match status" value="1"/>
</dbReference>
<keyword evidence="3 12" id="KW-0808">Transferase</keyword>
<evidence type="ECO:0000256" key="12">
    <source>
        <dbReference type="HAMAP-Rule" id="MF_00974"/>
    </source>
</evidence>
<evidence type="ECO:0000256" key="9">
    <source>
        <dbReference type="ARBA" id="ARBA00022842"/>
    </source>
</evidence>
<keyword evidence="8 12" id="KW-0862">Zinc</keyword>
<dbReference type="InterPro" id="IPR036977">
    <property type="entry name" value="DNA_primase_Znf_CHC2"/>
</dbReference>
<reference evidence="15 16" key="1">
    <citation type="submission" date="2019-01" db="EMBL/GenBank/DDBJ databases">
        <authorList>
            <person name="Chen W.-M."/>
        </authorList>
    </citation>
    <scope>NUCLEOTIDE SEQUENCE [LARGE SCALE GENOMIC DNA]</scope>
    <source>
        <strain evidence="15 16">CCP-18</strain>
    </source>
</reference>
<comment type="cofactor">
    <cofactor evidence="12">
        <name>Zn(2+)</name>
        <dbReference type="ChEBI" id="CHEBI:29105"/>
    </cofactor>
    <text evidence="12">Binds 1 zinc ion per monomer.</text>
</comment>
<dbReference type="Pfam" id="PF08275">
    <property type="entry name" value="DNAG_N"/>
    <property type="match status" value="1"/>
</dbReference>
<dbReference type="InterPro" id="IPR002694">
    <property type="entry name" value="Znf_CHC2"/>
</dbReference>
<dbReference type="Pfam" id="PF01807">
    <property type="entry name" value="Zn_ribbon_DnaG"/>
    <property type="match status" value="1"/>
</dbReference>
<feature type="zinc finger region" description="CHC2-type" evidence="12">
    <location>
        <begin position="37"/>
        <end position="61"/>
    </location>
</feature>
<comment type="catalytic activity">
    <reaction evidence="12">
        <text>ssDNA + n NTP = ssDNA/pppN(pN)n-1 hybrid + (n-1) diphosphate.</text>
        <dbReference type="EC" id="2.7.7.101"/>
    </reaction>
</comment>
<dbReference type="HAMAP" id="MF_00974">
    <property type="entry name" value="DNA_primase_DnaG"/>
    <property type="match status" value="1"/>
</dbReference>
<gene>
    <name evidence="12" type="primary">dnaG</name>
    <name evidence="15" type="ORF">EOD73_00325</name>
</gene>
<dbReference type="RefSeq" id="WP_127679754.1">
    <property type="nucleotide sequence ID" value="NZ_SACM01000001.1"/>
</dbReference>
<evidence type="ECO:0000313" key="15">
    <source>
        <dbReference type="EMBL" id="RVT87513.1"/>
    </source>
</evidence>
<protein>
    <recommendedName>
        <fullName evidence="12">DNA primase</fullName>
        <ecNumber evidence="12">2.7.7.101</ecNumber>
    </recommendedName>
</protein>
<dbReference type="GO" id="GO:1990077">
    <property type="term" value="C:primosome complex"/>
    <property type="evidence" value="ECO:0007669"/>
    <property type="project" value="UniProtKB-KW"/>
</dbReference>
<proteinExistence type="inferred from homology"/>
<dbReference type="SMART" id="SM00400">
    <property type="entry name" value="ZnF_CHCC"/>
    <property type="match status" value="1"/>
</dbReference>
<evidence type="ECO:0000256" key="1">
    <source>
        <dbReference type="ARBA" id="ARBA00022478"/>
    </source>
</evidence>
<evidence type="ECO:0000256" key="6">
    <source>
        <dbReference type="ARBA" id="ARBA00022723"/>
    </source>
</evidence>